<accession>A0A8J4PWD8</accession>
<comment type="caution">
    <text evidence="2">The sequence shown here is derived from an EMBL/GenBank/DDBJ whole genome shotgun (WGS) entry which is preliminary data.</text>
</comment>
<evidence type="ECO:0000256" key="1">
    <source>
        <dbReference type="SAM" id="Phobius"/>
    </source>
</evidence>
<dbReference type="OrthoDB" id="16965at2759"/>
<feature type="transmembrane region" description="Helical" evidence="1">
    <location>
        <begin position="159"/>
        <end position="179"/>
    </location>
</feature>
<protein>
    <submittedName>
        <fullName evidence="2">Uncharacterized protein</fullName>
    </submittedName>
</protein>
<organism evidence="2 3">
    <name type="scientific">Polysphondylium violaceum</name>
    <dbReference type="NCBI Taxonomy" id="133409"/>
    <lineage>
        <taxon>Eukaryota</taxon>
        <taxon>Amoebozoa</taxon>
        <taxon>Evosea</taxon>
        <taxon>Eumycetozoa</taxon>
        <taxon>Dictyostelia</taxon>
        <taxon>Dictyosteliales</taxon>
        <taxon>Dictyosteliaceae</taxon>
        <taxon>Polysphondylium</taxon>
    </lineage>
</organism>
<proteinExistence type="predicted"/>
<name>A0A8J4PWD8_9MYCE</name>
<dbReference type="Proteomes" id="UP000695562">
    <property type="component" value="Unassembled WGS sequence"/>
</dbReference>
<keyword evidence="1" id="KW-1133">Transmembrane helix</keyword>
<evidence type="ECO:0000313" key="2">
    <source>
        <dbReference type="EMBL" id="KAF2074360.1"/>
    </source>
</evidence>
<reference evidence="2" key="1">
    <citation type="submission" date="2020-01" db="EMBL/GenBank/DDBJ databases">
        <title>Development of genomics and gene disruption for Polysphondylium violaceum indicates a role for the polyketide synthase stlB in stalk morphogenesis.</title>
        <authorList>
            <person name="Narita B."/>
            <person name="Kawabe Y."/>
            <person name="Kin K."/>
            <person name="Saito T."/>
            <person name="Gibbs R."/>
            <person name="Kuspa A."/>
            <person name="Muzny D."/>
            <person name="Queller D."/>
            <person name="Richards S."/>
            <person name="Strassman J."/>
            <person name="Sucgang R."/>
            <person name="Worley K."/>
            <person name="Schaap P."/>
        </authorList>
    </citation>
    <scope>NUCLEOTIDE SEQUENCE</scope>
    <source>
        <strain evidence="2">QSvi11</strain>
    </source>
</reference>
<keyword evidence="1" id="KW-0472">Membrane</keyword>
<evidence type="ECO:0000313" key="3">
    <source>
        <dbReference type="Proteomes" id="UP000695562"/>
    </source>
</evidence>
<keyword evidence="3" id="KW-1185">Reference proteome</keyword>
<gene>
    <name evidence="2" type="ORF">CYY_004336</name>
</gene>
<dbReference type="EMBL" id="AJWJ01000151">
    <property type="protein sequence ID" value="KAF2074360.1"/>
    <property type="molecule type" value="Genomic_DNA"/>
</dbReference>
<dbReference type="AlphaFoldDB" id="A0A8J4PWD8"/>
<keyword evidence="1" id="KW-0812">Transmembrane</keyword>
<sequence>MSPRPESIKKVMDVLGDFNPSEDKIKKTLGINEDELKQINEEKVFSSVAKERMPINKRDTKKAQSTLGINLSKEKLMDVLGVDETTISDAVYEEDEHKERKIKQIRENLMLTNKRAVKKALEKMGCDPSSSKIMKTLGVSEVELAKEPLPASQQTINSFLVSIEITALCLLAYFILYLYNK</sequence>